<dbReference type="EMBL" id="CP099427">
    <property type="protein sequence ID" value="USW57875.1"/>
    <property type="molecule type" value="Genomic_DNA"/>
</dbReference>
<evidence type="ECO:0000259" key="1">
    <source>
        <dbReference type="Pfam" id="PF06985"/>
    </source>
</evidence>
<evidence type="ECO:0000313" key="2">
    <source>
        <dbReference type="EMBL" id="USW57875.1"/>
    </source>
</evidence>
<dbReference type="Proteomes" id="UP001056384">
    <property type="component" value="Chromosome 10"/>
</dbReference>
<gene>
    <name evidence="2" type="ORF">Slin15195_G111940</name>
</gene>
<accession>A0A9Q9AZB8</accession>
<evidence type="ECO:0000313" key="3">
    <source>
        <dbReference type="Proteomes" id="UP001056384"/>
    </source>
</evidence>
<proteinExistence type="predicted"/>
<sequence>MAFYHPLNFERKEIRVLVLCPGLLDDVVQARLQVVSLSGPGGSAQVQHYSDTGLLARFYRQTRGLLFGPAREQHESHSDFAYEAVSYCWGRQKSFSTIKLNGMSFEAPASAIDVLRYLRFRGIERTLWIDAICINQQDIEERESQVMMMGSIYRAASRTVVWLGPAKTYTQAALELAVVIWNQLPEDLMTMSPADFRTAIRKVKLPNDTNVKTMNGIFQLEWFYRQWVLQEVVTTKHHICYIGSQAMKWLGIELLTVWAHETKQWENLRSIPALPCLTSSIRRGAPLYQSLSALALQSRKLLSTDPKDKIFALLSMTRWAERGEAFPVPVRPNYRESLKLCMCRATKAMIIEDEDLSVLEEAETEPYGGPIGCYMQQEDMPWPSWCPPWHIPRSETKMVIHRLSGSWYVPHDSRSTPKRWKSLIQDEGDCILTLQGFTVDLVSQSVPTYSLNSTKIRNSIPTEDIFDLESQAKPALRLNSLLEVVSAGRVSLDDNYGAETEEKTFDEIKREILTRQAGDDAEEVVGSNSAYPKYSLFGASAARALFVTQSGRLGLGSMNMKSGDKVVVFYGSAWPFVLATEAEHYRLVGPCYLQGKMNDDLLAEFEALGRAAENFEIR</sequence>
<feature type="domain" description="Heterokaryon incompatibility" evidence="1">
    <location>
        <begin position="82"/>
        <end position="231"/>
    </location>
</feature>
<dbReference type="Pfam" id="PF26639">
    <property type="entry name" value="Het-6_barrel"/>
    <property type="match status" value="1"/>
</dbReference>
<name>A0A9Q9AZB8_9PEZI</name>
<dbReference type="PANTHER" id="PTHR24148:SF82">
    <property type="entry name" value="HETEROKARYON INCOMPATIBILITY DOMAIN-CONTAINING PROTEIN"/>
    <property type="match status" value="1"/>
</dbReference>
<dbReference type="PANTHER" id="PTHR24148">
    <property type="entry name" value="ANKYRIN REPEAT DOMAIN-CONTAINING PROTEIN 39 HOMOLOG-RELATED"/>
    <property type="match status" value="1"/>
</dbReference>
<dbReference type="InterPro" id="IPR052895">
    <property type="entry name" value="HetReg/Transcr_Mod"/>
</dbReference>
<organism evidence="2 3">
    <name type="scientific">Septoria linicola</name>
    <dbReference type="NCBI Taxonomy" id="215465"/>
    <lineage>
        <taxon>Eukaryota</taxon>
        <taxon>Fungi</taxon>
        <taxon>Dikarya</taxon>
        <taxon>Ascomycota</taxon>
        <taxon>Pezizomycotina</taxon>
        <taxon>Dothideomycetes</taxon>
        <taxon>Dothideomycetidae</taxon>
        <taxon>Mycosphaerellales</taxon>
        <taxon>Mycosphaerellaceae</taxon>
        <taxon>Septoria</taxon>
    </lineage>
</organism>
<reference evidence="2" key="1">
    <citation type="submission" date="2022-06" db="EMBL/GenBank/DDBJ databases">
        <title>Complete genome sequences of two strains of the flax pathogen Septoria linicola.</title>
        <authorList>
            <person name="Lapalu N."/>
            <person name="Simon A."/>
            <person name="Demenou B."/>
            <person name="Paumier D."/>
            <person name="Guillot M.-P."/>
            <person name="Gout L."/>
            <person name="Valade R."/>
        </authorList>
    </citation>
    <scope>NUCLEOTIDE SEQUENCE</scope>
    <source>
        <strain evidence="2">SE15195</strain>
    </source>
</reference>
<protein>
    <submittedName>
        <fullName evidence="2">Heterokaryon incompatibility</fullName>
    </submittedName>
</protein>
<dbReference type="Pfam" id="PF06985">
    <property type="entry name" value="HET"/>
    <property type="match status" value="1"/>
</dbReference>
<keyword evidence="3" id="KW-1185">Reference proteome</keyword>
<dbReference type="AlphaFoldDB" id="A0A9Q9AZB8"/>
<dbReference type="InterPro" id="IPR010730">
    <property type="entry name" value="HET"/>
</dbReference>